<dbReference type="SUPFAM" id="SSF48557">
    <property type="entry name" value="L-aspartase-like"/>
    <property type="match status" value="1"/>
</dbReference>
<proteinExistence type="predicted"/>
<dbReference type="Gene3D" id="1.20.200.10">
    <property type="entry name" value="Fumarase/aspartase (Central domain)"/>
    <property type="match status" value="1"/>
</dbReference>
<organism evidence="1 2">
    <name type="scientific">Advenella incenata</name>
    <dbReference type="NCBI Taxonomy" id="267800"/>
    <lineage>
        <taxon>Bacteria</taxon>
        <taxon>Pseudomonadati</taxon>
        <taxon>Pseudomonadota</taxon>
        <taxon>Betaproteobacteria</taxon>
        <taxon>Burkholderiales</taxon>
        <taxon>Alcaligenaceae</taxon>
    </lineage>
</organism>
<gene>
    <name evidence="1" type="ORF">EV681_0587</name>
</gene>
<dbReference type="AlphaFoldDB" id="A0A4Q7VQV7"/>
<dbReference type="RefSeq" id="WP_165392922.1">
    <property type="nucleotide sequence ID" value="NZ_SHKO01000001.1"/>
</dbReference>
<dbReference type="PANTHER" id="PTHR10362">
    <property type="entry name" value="HISTIDINE AMMONIA-LYASE"/>
    <property type="match status" value="1"/>
</dbReference>
<sequence>MANEVNSKVDIDGQSLSIESMVKIAREGATVGLPPVAWEQIRSGRGVVERTVSRGDLVYGVTSSVGAKTGVLLDPENYTEFNQRLLETHNFGHGPTASHEVVRSMLVILLNSMASGRLGVRPILAEKIVDALNSDRYFTVHLWGSTGESDMSPVVDIVLDLYDDVQLAAGEAIALINSSALSIGSAALAVHDIEKVLRSGCVVAALSMEGFAANPSILSNAAVRSRPFDGLALAAKLIKSELEGSYIYKEHGPRHLQDPLCFRSLPITYGNAFDVLDFAKKQIGIELNASQNNPVVSIEDDAMVSVANFDMLSLSMALDALRLALAPVVTGSTERLAKLVDSYWSGLSVGLIDADELGLPGFNGLAQVHKSLTSEARLLAAPTVNELASSSHSNGNLDRVSMASLSARRSMEMATLSKSILAFELQVAAQAVEIRKVQTMLGANTTRIFRFVRNLLPFAGGSQRVPHPAPLMDALEEIDYELQRILCPLRETGCSQAV</sequence>
<reference evidence="1 2" key="1">
    <citation type="submission" date="2019-02" db="EMBL/GenBank/DDBJ databases">
        <title>Genomic Encyclopedia of Type Strains, Phase IV (KMG-IV): sequencing the most valuable type-strain genomes for metagenomic binning, comparative biology and taxonomic classification.</title>
        <authorList>
            <person name="Goeker M."/>
        </authorList>
    </citation>
    <scope>NUCLEOTIDE SEQUENCE [LARGE SCALE GENOMIC DNA]</scope>
    <source>
        <strain evidence="1 2">DSM 23814</strain>
    </source>
</reference>
<keyword evidence="1" id="KW-0456">Lyase</keyword>
<dbReference type="Proteomes" id="UP000293398">
    <property type="component" value="Unassembled WGS sequence"/>
</dbReference>
<evidence type="ECO:0000313" key="1">
    <source>
        <dbReference type="EMBL" id="RZT98809.1"/>
    </source>
</evidence>
<dbReference type="InterPro" id="IPR001106">
    <property type="entry name" value="Aromatic_Lyase"/>
</dbReference>
<accession>A0A4Q7VQV7</accession>
<comment type="caution">
    <text evidence="1">The sequence shown here is derived from an EMBL/GenBank/DDBJ whole genome shotgun (WGS) entry which is preliminary data.</text>
</comment>
<dbReference type="InterPro" id="IPR008948">
    <property type="entry name" value="L-Aspartase-like"/>
</dbReference>
<dbReference type="Pfam" id="PF00221">
    <property type="entry name" value="Lyase_aromatic"/>
    <property type="match status" value="2"/>
</dbReference>
<dbReference type="EMBL" id="SHKO01000001">
    <property type="protein sequence ID" value="RZT98809.1"/>
    <property type="molecule type" value="Genomic_DNA"/>
</dbReference>
<dbReference type="GO" id="GO:0016841">
    <property type="term" value="F:ammonia-lyase activity"/>
    <property type="evidence" value="ECO:0007669"/>
    <property type="project" value="UniProtKB-ARBA"/>
</dbReference>
<evidence type="ECO:0000313" key="2">
    <source>
        <dbReference type="Proteomes" id="UP000293398"/>
    </source>
</evidence>
<name>A0A4Q7VQV7_9BURK</name>
<protein>
    <submittedName>
        <fullName evidence="1">Histidine ammonia-lyase</fullName>
    </submittedName>
</protein>
<keyword evidence="2" id="KW-1185">Reference proteome</keyword>